<dbReference type="PIRSF" id="PIRSF004749">
    <property type="entry name" value="Pep_def"/>
    <property type="match status" value="1"/>
</dbReference>
<name>A0ABW5F642_9BACL</name>
<dbReference type="InterPro" id="IPR036821">
    <property type="entry name" value="Peptide_deformylase_sf"/>
</dbReference>
<dbReference type="CDD" id="cd00487">
    <property type="entry name" value="Pep_deformylase"/>
    <property type="match status" value="1"/>
</dbReference>
<dbReference type="Proteomes" id="UP001597448">
    <property type="component" value="Unassembled WGS sequence"/>
</dbReference>
<dbReference type="RefSeq" id="WP_200869220.1">
    <property type="nucleotide sequence ID" value="NZ_JBHSVQ010000001.1"/>
</dbReference>
<sequence length="138" mass="15641">MMIRPISKDISLLSQKSAPATEKDLPVLMDLVETLNANSDRCVGMAADMIGVNKRIIAIRVEQQLTLSMINPVIVKRARPYDTEEGCLSLEGVRPAKRYDYIEVEYLDYNFKKHRDSFTGFTAQVIQHEVDHCEGIVI</sequence>
<keyword evidence="2" id="KW-0378">Hydrolase</keyword>
<proteinExistence type="inferred from homology"/>
<accession>A0ABW5F642</accession>
<evidence type="ECO:0000313" key="3">
    <source>
        <dbReference type="Proteomes" id="UP001597448"/>
    </source>
</evidence>
<organism evidence="2 3">
    <name type="scientific">Paenibacillus rhizoplanae</name>
    <dbReference type="NCBI Taxonomy" id="1917181"/>
    <lineage>
        <taxon>Bacteria</taxon>
        <taxon>Bacillati</taxon>
        <taxon>Bacillota</taxon>
        <taxon>Bacilli</taxon>
        <taxon>Bacillales</taxon>
        <taxon>Paenibacillaceae</taxon>
        <taxon>Paenibacillus</taxon>
    </lineage>
</organism>
<evidence type="ECO:0000256" key="1">
    <source>
        <dbReference type="ARBA" id="ARBA00010759"/>
    </source>
</evidence>
<dbReference type="PANTHER" id="PTHR10458:SF22">
    <property type="entry name" value="PEPTIDE DEFORMYLASE"/>
    <property type="match status" value="1"/>
</dbReference>
<gene>
    <name evidence="2" type="ORF">ACFSX3_05745</name>
</gene>
<comment type="caution">
    <text evidence="2">The sequence shown here is derived from an EMBL/GenBank/DDBJ whole genome shotgun (WGS) entry which is preliminary data.</text>
</comment>
<dbReference type="Pfam" id="PF01327">
    <property type="entry name" value="Pep_deformylase"/>
    <property type="match status" value="1"/>
</dbReference>
<reference evidence="3" key="1">
    <citation type="journal article" date="2019" name="Int. J. Syst. Evol. Microbiol.">
        <title>The Global Catalogue of Microorganisms (GCM) 10K type strain sequencing project: providing services to taxonomists for standard genome sequencing and annotation.</title>
        <authorList>
            <consortium name="The Broad Institute Genomics Platform"/>
            <consortium name="The Broad Institute Genome Sequencing Center for Infectious Disease"/>
            <person name="Wu L."/>
            <person name="Ma J."/>
        </authorList>
    </citation>
    <scope>NUCLEOTIDE SEQUENCE [LARGE SCALE GENOMIC DNA]</scope>
    <source>
        <strain evidence="3">CCM 8725</strain>
    </source>
</reference>
<keyword evidence="3" id="KW-1185">Reference proteome</keyword>
<dbReference type="Gene3D" id="3.90.45.10">
    <property type="entry name" value="Peptide deformylase"/>
    <property type="match status" value="1"/>
</dbReference>
<dbReference type="NCBIfam" id="NF006670">
    <property type="entry name" value="PRK09218.1"/>
    <property type="match status" value="1"/>
</dbReference>
<dbReference type="PANTHER" id="PTHR10458">
    <property type="entry name" value="PEPTIDE DEFORMYLASE"/>
    <property type="match status" value="1"/>
</dbReference>
<dbReference type="EC" id="3.5.1.88" evidence="2"/>
<protein>
    <submittedName>
        <fullName evidence="2">Peptide deformylase</fullName>
        <ecNumber evidence="2">3.5.1.88</ecNumber>
    </submittedName>
</protein>
<comment type="similarity">
    <text evidence="1">Belongs to the polypeptide deformylase family.</text>
</comment>
<dbReference type="SUPFAM" id="SSF56420">
    <property type="entry name" value="Peptide deformylase"/>
    <property type="match status" value="1"/>
</dbReference>
<dbReference type="EMBL" id="JBHUKY010000014">
    <property type="protein sequence ID" value="MFD2409360.1"/>
    <property type="molecule type" value="Genomic_DNA"/>
</dbReference>
<dbReference type="PRINTS" id="PR01576">
    <property type="entry name" value="PDEFORMYLASE"/>
</dbReference>
<dbReference type="InterPro" id="IPR023635">
    <property type="entry name" value="Peptide_deformylase"/>
</dbReference>
<dbReference type="GO" id="GO:0042586">
    <property type="term" value="F:peptide deformylase activity"/>
    <property type="evidence" value="ECO:0007669"/>
    <property type="project" value="UniProtKB-EC"/>
</dbReference>
<evidence type="ECO:0000313" key="2">
    <source>
        <dbReference type="EMBL" id="MFD2409360.1"/>
    </source>
</evidence>